<dbReference type="Proteomes" id="UP000199532">
    <property type="component" value="Unassembled WGS sequence"/>
</dbReference>
<organism evidence="2 3">
    <name type="scientific">Dyadobacter koreensis</name>
    <dbReference type="NCBI Taxonomy" id="408657"/>
    <lineage>
        <taxon>Bacteria</taxon>
        <taxon>Pseudomonadati</taxon>
        <taxon>Bacteroidota</taxon>
        <taxon>Cytophagia</taxon>
        <taxon>Cytophagales</taxon>
        <taxon>Spirosomataceae</taxon>
        <taxon>Dyadobacter</taxon>
    </lineage>
</organism>
<name>A0A1H6Z3S3_9BACT</name>
<gene>
    <name evidence="2" type="ORF">SAMN04487995_4814</name>
</gene>
<dbReference type="RefSeq" id="WP_090339079.1">
    <property type="nucleotide sequence ID" value="NZ_FNXY01000008.1"/>
</dbReference>
<reference evidence="2 3" key="1">
    <citation type="submission" date="2016-10" db="EMBL/GenBank/DDBJ databases">
        <authorList>
            <person name="de Groot N.N."/>
        </authorList>
    </citation>
    <scope>NUCLEOTIDE SEQUENCE [LARGE SCALE GENOMIC DNA]</scope>
    <source>
        <strain evidence="2 3">DSM 19938</strain>
    </source>
</reference>
<evidence type="ECO:0000256" key="1">
    <source>
        <dbReference type="SAM" id="MobiDB-lite"/>
    </source>
</evidence>
<dbReference type="STRING" id="408657.SAMN04487995_4814"/>
<accession>A0A1H6Z3S3</accession>
<feature type="region of interest" description="Disordered" evidence="1">
    <location>
        <begin position="99"/>
        <end position="128"/>
    </location>
</feature>
<keyword evidence="3" id="KW-1185">Reference proteome</keyword>
<feature type="compositionally biased region" description="Basic and acidic residues" evidence="1">
    <location>
        <begin position="99"/>
        <end position="112"/>
    </location>
</feature>
<evidence type="ECO:0000313" key="3">
    <source>
        <dbReference type="Proteomes" id="UP000199532"/>
    </source>
</evidence>
<sequence>MAKFTGNEGRLISSLAAKALMEPHQAKEKSIYERGENYIKAEFFGINTFKKLIEPLGDNCVGFRVYYGAQDEDHEGPEPVFGKGKPTSRLVIVPVDANGRDITKGMGHKDMPADDDAMAGGPTCPSHC</sequence>
<dbReference type="OrthoDB" id="661524at2"/>
<dbReference type="EMBL" id="FNXY01000008">
    <property type="protein sequence ID" value="SEJ46614.1"/>
    <property type="molecule type" value="Genomic_DNA"/>
</dbReference>
<protein>
    <submittedName>
        <fullName evidence="2">Uncharacterized protein</fullName>
    </submittedName>
</protein>
<dbReference type="AlphaFoldDB" id="A0A1H6Z3S3"/>
<proteinExistence type="predicted"/>
<evidence type="ECO:0000313" key="2">
    <source>
        <dbReference type="EMBL" id="SEJ46614.1"/>
    </source>
</evidence>